<evidence type="ECO:0000313" key="1">
    <source>
        <dbReference type="EMBL" id="KAJ8629272.1"/>
    </source>
</evidence>
<comment type="caution">
    <text evidence="1">The sequence shown here is derived from an EMBL/GenBank/DDBJ whole genome shotgun (WGS) entry which is preliminary data.</text>
</comment>
<keyword evidence="2" id="KW-1185">Reference proteome</keyword>
<protein>
    <submittedName>
        <fullName evidence="1">Uncharacterized protein</fullName>
    </submittedName>
</protein>
<gene>
    <name evidence="1" type="ORF">MRB53_022595</name>
</gene>
<organism evidence="1 2">
    <name type="scientific">Persea americana</name>
    <name type="common">Avocado</name>
    <dbReference type="NCBI Taxonomy" id="3435"/>
    <lineage>
        <taxon>Eukaryota</taxon>
        <taxon>Viridiplantae</taxon>
        <taxon>Streptophyta</taxon>
        <taxon>Embryophyta</taxon>
        <taxon>Tracheophyta</taxon>
        <taxon>Spermatophyta</taxon>
        <taxon>Magnoliopsida</taxon>
        <taxon>Magnoliidae</taxon>
        <taxon>Laurales</taxon>
        <taxon>Lauraceae</taxon>
        <taxon>Persea</taxon>
    </lineage>
</organism>
<proteinExistence type="predicted"/>
<accession>A0ACC2L7E9</accession>
<name>A0ACC2L7E9_PERAE</name>
<dbReference type="Proteomes" id="UP001234297">
    <property type="component" value="Chromosome 7"/>
</dbReference>
<evidence type="ECO:0000313" key="2">
    <source>
        <dbReference type="Proteomes" id="UP001234297"/>
    </source>
</evidence>
<reference evidence="1 2" key="1">
    <citation type="journal article" date="2022" name="Hortic Res">
        <title>A haplotype resolved chromosomal level avocado genome allows analysis of novel avocado genes.</title>
        <authorList>
            <person name="Nath O."/>
            <person name="Fletcher S.J."/>
            <person name="Hayward A."/>
            <person name="Shaw L.M."/>
            <person name="Masouleh A.K."/>
            <person name="Furtado A."/>
            <person name="Henry R.J."/>
            <person name="Mitter N."/>
        </authorList>
    </citation>
    <scope>NUCLEOTIDE SEQUENCE [LARGE SCALE GENOMIC DNA]</scope>
    <source>
        <strain evidence="2">cv. Hass</strain>
    </source>
</reference>
<sequence length="239" mass="27203">MEDAASAKVLGKKNRDYCGVGLWILASFVNHSCNPNARRLHIGDCVSIHASRDIKAGEEITFAYFDVLLPLKKRRELESRWRFSCNCKRCRCEQVICLQREEQMSEIEVGMEAGSELDMGGVVVKLEQVMRRWMLKEKEKEFMRASYWPAFSQIFKSERLMSKWGRRIPAAETVAESVAEAIGGDDKVVKVAVAEGLKRGGGVAEMERAMRLGRGFYGKVMKKQAMRALLELDIHEQSY</sequence>
<dbReference type="EMBL" id="CM056815">
    <property type="protein sequence ID" value="KAJ8629272.1"/>
    <property type="molecule type" value="Genomic_DNA"/>
</dbReference>